<gene>
    <name evidence="3" type="ORF">CUS89_03800</name>
</gene>
<dbReference type="Pfam" id="PF13276">
    <property type="entry name" value="HTH_21"/>
    <property type="match status" value="1"/>
</dbReference>
<dbReference type="GO" id="GO:0003677">
    <property type="term" value="F:DNA binding"/>
    <property type="evidence" value="ECO:0007669"/>
    <property type="project" value="InterPro"/>
</dbReference>
<dbReference type="InterPro" id="IPR048020">
    <property type="entry name" value="Transpos_IS3"/>
</dbReference>
<reference evidence="3 4" key="1">
    <citation type="journal article" date="2018" name="Pathog. Dis.">
        <title>Whole-genome sequencing based characterization of antimicrobial resistance in Enterococcus.</title>
        <authorList>
            <person name="Tyson G."/>
        </authorList>
    </citation>
    <scope>NUCLEOTIDE SEQUENCE [LARGE SCALE GENOMIC DNA]</scope>
    <source>
        <strain evidence="3 4">CVM N55263</strain>
    </source>
</reference>
<dbReference type="AlphaFoldDB" id="A0A2S7RX57"/>
<evidence type="ECO:0000256" key="1">
    <source>
        <dbReference type="ARBA" id="ARBA00002286"/>
    </source>
</evidence>
<feature type="domain" description="Integrase catalytic" evidence="2">
    <location>
        <begin position="190"/>
        <end position="371"/>
    </location>
</feature>
<dbReference type="RefSeq" id="WP_104871095.1">
    <property type="nucleotide sequence ID" value="NZ_PUAP01000013.1"/>
</dbReference>
<dbReference type="GO" id="GO:0004803">
    <property type="term" value="F:transposase activity"/>
    <property type="evidence" value="ECO:0007669"/>
    <property type="project" value="InterPro"/>
</dbReference>
<dbReference type="InterPro" id="IPR025948">
    <property type="entry name" value="HTH-like_dom"/>
</dbReference>
<dbReference type="InterPro" id="IPR002514">
    <property type="entry name" value="Transposase_8"/>
</dbReference>
<dbReference type="InterPro" id="IPR036397">
    <property type="entry name" value="RNaseH_sf"/>
</dbReference>
<dbReference type="SUPFAM" id="SSF53098">
    <property type="entry name" value="Ribonuclease H-like"/>
    <property type="match status" value="1"/>
</dbReference>
<dbReference type="PROSITE" id="PS50994">
    <property type="entry name" value="INTEGRASE"/>
    <property type="match status" value="1"/>
</dbReference>
<name>A0A2S7RX57_ENTMU</name>
<dbReference type="Pfam" id="PF13333">
    <property type="entry name" value="rve_2"/>
    <property type="match status" value="1"/>
</dbReference>
<accession>A0A2S7RX57</accession>
<dbReference type="GO" id="GO:0006313">
    <property type="term" value="P:DNA transposition"/>
    <property type="evidence" value="ECO:0007669"/>
    <property type="project" value="InterPro"/>
</dbReference>
<dbReference type="GO" id="GO:0015074">
    <property type="term" value="P:DNA integration"/>
    <property type="evidence" value="ECO:0007669"/>
    <property type="project" value="InterPro"/>
</dbReference>
<evidence type="ECO:0000259" key="2">
    <source>
        <dbReference type="PROSITE" id="PS50994"/>
    </source>
</evidence>
<dbReference type="SUPFAM" id="SSF46689">
    <property type="entry name" value="Homeodomain-like"/>
    <property type="match status" value="1"/>
</dbReference>
<dbReference type="Gene3D" id="1.10.10.60">
    <property type="entry name" value="Homeodomain-like"/>
    <property type="match status" value="1"/>
</dbReference>
<dbReference type="InterPro" id="IPR050900">
    <property type="entry name" value="Transposase_IS3/IS150/IS904"/>
</dbReference>
<protein>
    <submittedName>
        <fullName evidence="3">IS3 family transposase</fullName>
    </submittedName>
</protein>
<dbReference type="InterPro" id="IPR012337">
    <property type="entry name" value="RNaseH-like_sf"/>
</dbReference>
<comment type="function">
    <text evidence="1">Involved in the transposition of the insertion sequence.</text>
</comment>
<dbReference type="Gene3D" id="3.30.420.10">
    <property type="entry name" value="Ribonuclease H-like superfamily/Ribonuclease H"/>
    <property type="match status" value="1"/>
</dbReference>
<sequence length="375" mass="43944">MTRYKENFKQMIVELNQTGRSVRGLAKEYGLSEATIYKWKNLYLPNQSTGLTGKEVAELRKENARLKEELEILKKAGSHILSKNLNSLVQFIEKWCKDYTVSLLCRLLEIPRSVYYFYKNKPLTVTEIRNNTLKKKISTIFFTNKQRYGATKIHQVLLKEGISVSLKHVQKLMKQLNLRSIVVKKYRPQRSNRPIISKENLLNQDFSTKTICEKWAADITYIPTKKNGWCYLSSIMDLHTKKIISYTFSKRMTVDCVIQTLNKAKMQYDIPEGMILHTDLGSQYTAREVEQWLETNKIRHSYSRKGIPYDNAGIESFHASLKKEEVYTTSYSDFEEANRALFSYIEGFYNRNRIHSSIHYLTPQEFEELAKAKMT</sequence>
<dbReference type="Pfam" id="PF01527">
    <property type="entry name" value="HTH_Tnp_1"/>
    <property type="match status" value="1"/>
</dbReference>
<dbReference type="PANTHER" id="PTHR46889">
    <property type="entry name" value="TRANSPOSASE INSF FOR INSERTION SEQUENCE IS3B-RELATED"/>
    <property type="match status" value="1"/>
</dbReference>
<dbReference type="Proteomes" id="UP000237934">
    <property type="component" value="Unassembled WGS sequence"/>
</dbReference>
<dbReference type="Pfam" id="PF00665">
    <property type="entry name" value="rve"/>
    <property type="match status" value="1"/>
</dbReference>
<comment type="caution">
    <text evidence="3">The sequence shown here is derived from an EMBL/GenBank/DDBJ whole genome shotgun (WGS) entry which is preliminary data.</text>
</comment>
<dbReference type="InterPro" id="IPR001584">
    <property type="entry name" value="Integrase_cat-core"/>
</dbReference>
<organism evidence="3 4">
    <name type="scientific">Enterococcus mundtii</name>
    <dbReference type="NCBI Taxonomy" id="53346"/>
    <lineage>
        <taxon>Bacteria</taxon>
        <taxon>Bacillati</taxon>
        <taxon>Bacillota</taxon>
        <taxon>Bacilli</taxon>
        <taxon>Lactobacillales</taxon>
        <taxon>Enterococcaceae</taxon>
        <taxon>Enterococcus</taxon>
    </lineage>
</organism>
<evidence type="ECO:0000313" key="3">
    <source>
        <dbReference type="EMBL" id="PQF24574.1"/>
    </source>
</evidence>
<dbReference type="EMBL" id="PUAP01000013">
    <property type="protein sequence ID" value="PQF24574.1"/>
    <property type="molecule type" value="Genomic_DNA"/>
</dbReference>
<dbReference type="NCBIfam" id="NF033516">
    <property type="entry name" value="transpos_IS3"/>
    <property type="match status" value="1"/>
</dbReference>
<evidence type="ECO:0000313" key="4">
    <source>
        <dbReference type="Proteomes" id="UP000237934"/>
    </source>
</evidence>
<proteinExistence type="predicted"/>
<dbReference type="InterPro" id="IPR009057">
    <property type="entry name" value="Homeodomain-like_sf"/>
</dbReference>
<dbReference type="PANTHER" id="PTHR46889:SF7">
    <property type="entry name" value="TRANSPOSASE FOR INSERTION SEQUENCE ELEMENT IS904"/>
    <property type="match status" value="1"/>
</dbReference>